<keyword evidence="3" id="KW-1185">Reference proteome</keyword>
<protein>
    <recommendedName>
        <fullName evidence="4">Secreted protein</fullName>
    </recommendedName>
</protein>
<dbReference type="Proteomes" id="UP000824120">
    <property type="component" value="Chromosome 12"/>
</dbReference>
<gene>
    <name evidence="2" type="ORF">H5410_060835</name>
</gene>
<dbReference type="EMBL" id="JACXVP010000012">
    <property type="protein sequence ID" value="KAG5571069.1"/>
    <property type="molecule type" value="Genomic_DNA"/>
</dbReference>
<dbReference type="AlphaFoldDB" id="A0A9J5W644"/>
<feature type="chain" id="PRO_5039945002" description="Secreted protein" evidence="1">
    <location>
        <begin position="27"/>
        <end position="126"/>
    </location>
</feature>
<accession>A0A9J5W644</accession>
<evidence type="ECO:0008006" key="4">
    <source>
        <dbReference type="Google" id="ProtNLM"/>
    </source>
</evidence>
<evidence type="ECO:0000313" key="3">
    <source>
        <dbReference type="Proteomes" id="UP000824120"/>
    </source>
</evidence>
<keyword evidence="1" id="KW-0732">Signal</keyword>
<sequence length="126" mass="13881">MPLALILGRRSLAASTSLLVLGITSSTGLSAQKSSAHLYKPRIASSSSMTLFIFSASSNNTRLLNTGSSVAFMASFPWETTKQWNNGNHCSLIKIFNRLYLEGYVNAVHERSCPYNKKLYTICCHD</sequence>
<organism evidence="2 3">
    <name type="scientific">Solanum commersonii</name>
    <name type="common">Commerson's wild potato</name>
    <name type="synonym">Commerson's nightshade</name>
    <dbReference type="NCBI Taxonomy" id="4109"/>
    <lineage>
        <taxon>Eukaryota</taxon>
        <taxon>Viridiplantae</taxon>
        <taxon>Streptophyta</taxon>
        <taxon>Embryophyta</taxon>
        <taxon>Tracheophyta</taxon>
        <taxon>Spermatophyta</taxon>
        <taxon>Magnoliopsida</taxon>
        <taxon>eudicotyledons</taxon>
        <taxon>Gunneridae</taxon>
        <taxon>Pentapetalae</taxon>
        <taxon>asterids</taxon>
        <taxon>lamiids</taxon>
        <taxon>Solanales</taxon>
        <taxon>Solanaceae</taxon>
        <taxon>Solanoideae</taxon>
        <taxon>Solaneae</taxon>
        <taxon>Solanum</taxon>
    </lineage>
</organism>
<name>A0A9J5W644_SOLCO</name>
<proteinExistence type="predicted"/>
<reference evidence="2 3" key="1">
    <citation type="submission" date="2020-09" db="EMBL/GenBank/DDBJ databases">
        <title>De no assembly of potato wild relative species, Solanum commersonii.</title>
        <authorList>
            <person name="Cho K."/>
        </authorList>
    </citation>
    <scope>NUCLEOTIDE SEQUENCE [LARGE SCALE GENOMIC DNA]</scope>
    <source>
        <strain evidence="2">LZ3.2</strain>
        <tissue evidence="2">Leaf</tissue>
    </source>
</reference>
<evidence type="ECO:0000256" key="1">
    <source>
        <dbReference type="SAM" id="SignalP"/>
    </source>
</evidence>
<evidence type="ECO:0000313" key="2">
    <source>
        <dbReference type="EMBL" id="KAG5571069.1"/>
    </source>
</evidence>
<comment type="caution">
    <text evidence="2">The sequence shown here is derived from an EMBL/GenBank/DDBJ whole genome shotgun (WGS) entry which is preliminary data.</text>
</comment>
<feature type="signal peptide" evidence="1">
    <location>
        <begin position="1"/>
        <end position="26"/>
    </location>
</feature>